<reference evidence="2 3" key="1">
    <citation type="journal article" date="2016" name="Int. J. Syst. Evol. Microbiol.">
        <title>Pontibacter aydingkolensis sp. nov., isolated from soil of a salt lake.</title>
        <authorList>
            <person name="Osman G."/>
            <person name="Zhang T."/>
            <person name="Lou K."/>
            <person name="Gao Y."/>
            <person name="Chang W."/>
            <person name="Lin Q."/>
            <person name="Yang H.M."/>
            <person name="Huo X.D."/>
            <person name="Wang N."/>
        </authorList>
    </citation>
    <scope>NUCLEOTIDE SEQUENCE [LARGE SCALE GENOMIC DNA]</scope>
    <source>
        <strain evidence="2 3">KACC 19255</strain>
    </source>
</reference>
<evidence type="ECO:0000313" key="3">
    <source>
        <dbReference type="Proteomes" id="UP000813018"/>
    </source>
</evidence>
<keyword evidence="1" id="KW-1133">Transmembrane helix</keyword>
<comment type="caution">
    <text evidence="2">The sequence shown here is derived from an EMBL/GenBank/DDBJ whole genome shotgun (WGS) entry which is preliminary data.</text>
</comment>
<proteinExistence type="predicted"/>
<accession>A0ABS7CX96</accession>
<dbReference type="RefSeq" id="WP_219878330.1">
    <property type="nucleotide sequence ID" value="NZ_JAHYXK010000015.1"/>
</dbReference>
<feature type="transmembrane region" description="Helical" evidence="1">
    <location>
        <begin position="21"/>
        <end position="38"/>
    </location>
</feature>
<name>A0ABS7CX96_9BACT</name>
<dbReference type="EMBL" id="JAHYXK010000015">
    <property type="protein sequence ID" value="MBW7468455.1"/>
    <property type="molecule type" value="Genomic_DNA"/>
</dbReference>
<keyword evidence="1" id="KW-0812">Transmembrane</keyword>
<keyword evidence="3" id="KW-1185">Reference proteome</keyword>
<evidence type="ECO:0008006" key="4">
    <source>
        <dbReference type="Google" id="ProtNLM"/>
    </source>
</evidence>
<organism evidence="2 3">
    <name type="scientific">Pontibacter aydingkolensis</name>
    <dbReference type="NCBI Taxonomy" id="1911536"/>
    <lineage>
        <taxon>Bacteria</taxon>
        <taxon>Pseudomonadati</taxon>
        <taxon>Bacteroidota</taxon>
        <taxon>Cytophagia</taxon>
        <taxon>Cytophagales</taxon>
        <taxon>Hymenobacteraceae</taxon>
        <taxon>Pontibacter</taxon>
    </lineage>
</organism>
<gene>
    <name evidence="2" type="ORF">K0O23_15365</name>
</gene>
<keyword evidence="1" id="KW-0472">Membrane</keyword>
<evidence type="ECO:0000256" key="1">
    <source>
        <dbReference type="SAM" id="Phobius"/>
    </source>
</evidence>
<sequence length="211" mass="24430">MQPSARIKYLTDISYNHFMKPGLYFTYLLCCMLLALSSCKKDTLRITEQTEEWLQTKSDTKLNFTSHTGEKEELTISVKKDTRTLTGPTGDKKYEYYLLTYQGKQNDLGFVVLAENNILAIRNIGEQDFTDNFVALLTGKTAADDYLDKYQVEAELINNLTLDEVTYDRVLRVKFYLPPGRTDKINEVYYAKKHGLVFFQTTDGQFWSLDN</sequence>
<evidence type="ECO:0000313" key="2">
    <source>
        <dbReference type="EMBL" id="MBW7468455.1"/>
    </source>
</evidence>
<protein>
    <recommendedName>
        <fullName evidence="4">Lipoprotein</fullName>
    </recommendedName>
</protein>
<dbReference type="Proteomes" id="UP000813018">
    <property type="component" value="Unassembled WGS sequence"/>
</dbReference>